<dbReference type="GO" id="GO:0000271">
    <property type="term" value="P:polysaccharide biosynthetic process"/>
    <property type="evidence" value="ECO:0007669"/>
    <property type="project" value="TreeGrafter"/>
</dbReference>
<dbReference type="Gene3D" id="3.40.640.10">
    <property type="entry name" value="Type I PLP-dependent aspartate aminotransferase-like (Major domain)"/>
    <property type="match status" value="1"/>
</dbReference>
<dbReference type="STRING" id="445710.ATSB10_21090"/>
<dbReference type="PANTHER" id="PTHR30244">
    <property type="entry name" value="TRANSAMINASE"/>
    <property type="match status" value="1"/>
</dbReference>
<dbReference type="CDD" id="cd00616">
    <property type="entry name" value="AHBA_syn"/>
    <property type="match status" value="1"/>
</dbReference>
<dbReference type="InterPro" id="IPR015424">
    <property type="entry name" value="PyrdxlP-dep_Trfase"/>
</dbReference>
<dbReference type="Proteomes" id="UP000077255">
    <property type="component" value="Chromosome"/>
</dbReference>
<proteinExistence type="inferred from homology"/>
<dbReference type="PANTHER" id="PTHR30244:SF9">
    <property type="entry name" value="PROTEIN RV3402C"/>
    <property type="match status" value="1"/>
</dbReference>
<dbReference type="InterPro" id="IPR015422">
    <property type="entry name" value="PyrdxlP-dep_Trfase_small"/>
</dbReference>
<dbReference type="InterPro" id="IPR015421">
    <property type="entry name" value="PyrdxlP-dep_Trfase_major"/>
</dbReference>
<organism evidence="6 7">
    <name type="scientific">Dyella thiooxydans</name>
    <dbReference type="NCBI Taxonomy" id="445710"/>
    <lineage>
        <taxon>Bacteria</taxon>
        <taxon>Pseudomonadati</taxon>
        <taxon>Pseudomonadota</taxon>
        <taxon>Gammaproteobacteria</taxon>
        <taxon>Lysobacterales</taxon>
        <taxon>Rhodanobacteraceae</taxon>
        <taxon>Dyella</taxon>
    </lineage>
</organism>
<dbReference type="RefSeq" id="WP_063672564.1">
    <property type="nucleotide sequence ID" value="NZ_CP014841.1"/>
</dbReference>
<gene>
    <name evidence="6" type="ORF">ATSB10_21090</name>
</gene>
<reference evidence="6 7" key="1">
    <citation type="submission" date="2016-02" db="EMBL/GenBank/DDBJ databases">
        <title>Complete genome sequencing and analysis of ATSB10, Dyella thiooxydans isolated from rhizosphere soil of sunflower (Helianthus annuus L.).</title>
        <authorList>
            <person name="Lee Y."/>
            <person name="Hwangbo K."/>
            <person name="Chung H."/>
            <person name="Yoo J."/>
            <person name="Kim K.Y."/>
            <person name="Sa T.M."/>
            <person name="Um Y."/>
            <person name="Madhaiyan M."/>
        </authorList>
    </citation>
    <scope>NUCLEOTIDE SEQUENCE [LARGE SCALE GENOMIC DNA]</scope>
    <source>
        <strain evidence="6 7">ATSB10</strain>
    </source>
</reference>
<accession>A0A160N180</accession>
<dbReference type="GO" id="GO:0008483">
    <property type="term" value="F:transaminase activity"/>
    <property type="evidence" value="ECO:0007669"/>
    <property type="project" value="TreeGrafter"/>
</dbReference>
<keyword evidence="1 4" id="KW-0663">Pyridoxal phosphate</keyword>
<dbReference type="AlphaFoldDB" id="A0A160N180"/>
<feature type="modified residue" description="N6-(pyridoxal phosphate)lysine" evidence="4">
    <location>
        <position position="204"/>
    </location>
</feature>
<evidence type="ECO:0000256" key="5">
    <source>
        <dbReference type="RuleBase" id="RU004508"/>
    </source>
</evidence>
<dbReference type="Pfam" id="PF01041">
    <property type="entry name" value="DegT_DnrJ_EryC1"/>
    <property type="match status" value="1"/>
</dbReference>
<evidence type="ECO:0000313" key="6">
    <source>
        <dbReference type="EMBL" id="AND69563.1"/>
    </source>
</evidence>
<dbReference type="GO" id="GO:0030170">
    <property type="term" value="F:pyridoxal phosphate binding"/>
    <property type="evidence" value="ECO:0007669"/>
    <property type="project" value="TreeGrafter"/>
</dbReference>
<evidence type="ECO:0008006" key="8">
    <source>
        <dbReference type="Google" id="ProtNLM"/>
    </source>
</evidence>
<evidence type="ECO:0000256" key="3">
    <source>
        <dbReference type="PIRSR" id="PIRSR000390-1"/>
    </source>
</evidence>
<comment type="similarity">
    <text evidence="2 5">Belongs to the DegT/DnrJ/EryC1 family.</text>
</comment>
<feature type="active site" description="Proton acceptor" evidence="3">
    <location>
        <position position="204"/>
    </location>
</feature>
<keyword evidence="7" id="KW-1185">Reference proteome</keyword>
<dbReference type="EMBL" id="CP014841">
    <property type="protein sequence ID" value="AND69563.1"/>
    <property type="molecule type" value="Genomic_DNA"/>
</dbReference>
<dbReference type="InterPro" id="IPR000653">
    <property type="entry name" value="DegT/StrS_aminotransferase"/>
</dbReference>
<dbReference type="PIRSF" id="PIRSF000390">
    <property type="entry name" value="PLP_StrS"/>
    <property type="match status" value="1"/>
</dbReference>
<evidence type="ECO:0000313" key="7">
    <source>
        <dbReference type="Proteomes" id="UP000077255"/>
    </source>
</evidence>
<evidence type="ECO:0000256" key="1">
    <source>
        <dbReference type="ARBA" id="ARBA00022898"/>
    </source>
</evidence>
<sequence>MATKRIQTTKDLAINGAPPAFEEPLHVGRPNIGDQKRFLELTSQILDNRWLTNNGPLVRELESRVASLLGVKHCIAMCNGTVALEIAIRALGLEGEVIVPSYTFIATAHALHWQAITPVFADIDPSTHNLDPDAVRRMITPRTTGIIGVHLWGRAAPVDELQAIADEHGLKLMFDAAHAFGSTYKGQTIGSFGACEVLSFHATKAFNTMEGGAVVTNDDELAETIRLMRNFGFNGYDNVIHPGTNGKMIEVCAAMGLANLDGFGDIVAINRRNHEAYKLALNDIPGISVLEYGSSERNSYHYLVVEVGARCPADRDEIVAALQAENILARKYFWPGCHKMKPYRDLYPHAGLLLPNSEAVAGRVIVLPNGAAVDDVAVSTIRDVIVALIDKRPIS</sequence>
<name>A0A160N180_9GAMM</name>
<dbReference type="OrthoDB" id="9804264at2"/>
<protein>
    <recommendedName>
        <fullName evidence="8">dTDP-4-dehydro-6-deoxyglucose aminotransferase</fullName>
    </recommendedName>
</protein>
<dbReference type="SUPFAM" id="SSF53383">
    <property type="entry name" value="PLP-dependent transferases"/>
    <property type="match status" value="1"/>
</dbReference>
<dbReference type="KEGG" id="dtx:ATSB10_21090"/>
<evidence type="ECO:0000256" key="4">
    <source>
        <dbReference type="PIRSR" id="PIRSR000390-2"/>
    </source>
</evidence>
<evidence type="ECO:0000256" key="2">
    <source>
        <dbReference type="ARBA" id="ARBA00037999"/>
    </source>
</evidence>
<dbReference type="PATRIC" id="fig|445710.3.peg.2107"/>
<dbReference type="Gene3D" id="3.90.1150.10">
    <property type="entry name" value="Aspartate Aminotransferase, domain 1"/>
    <property type="match status" value="1"/>
</dbReference>